<dbReference type="EMBL" id="CAKXAJ010003517">
    <property type="protein sequence ID" value="CAH2208421.1"/>
    <property type="molecule type" value="Genomic_DNA"/>
</dbReference>
<keyword evidence="3" id="KW-1185">Reference proteome</keyword>
<accession>A0A8S4QFF8</accession>
<protein>
    <submittedName>
        <fullName evidence="2">Jg790 protein</fullName>
    </submittedName>
</protein>
<organism evidence="2 3">
    <name type="scientific">Pararge aegeria aegeria</name>
    <dbReference type="NCBI Taxonomy" id="348720"/>
    <lineage>
        <taxon>Eukaryota</taxon>
        <taxon>Metazoa</taxon>
        <taxon>Ecdysozoa</taxon>
        <taxon>Arthropoda</taxon>
        <taxon>Hexapoda</taxon>
        <taxon>Insecta</taxon>
        <taxon>Pterygota</taxon>
        <taxon>Neoptera</taxon>
        <taxon>Endopterygota</taxon>
        <taxon>Lepidoptera</taxon>
        <taxon>Glossata</taxon>
        <taxon>Ditrysia</taxon>
        <taxon>Papilionoidea</taxon>
        <taxon>Nymphalidae</taxon>
        <taxon>Satyrinae</taxon>
        <taxon>Satyrini</taxon>
        <taxon>Parargina</taxon>
        <taxon>Pararge</taxon>
    </lineage>
</organism>
<evidence type="ECO:0000256" key="1">
    <source>
        <dbReference type="SAM" id="MobiDB-lite"/>
    </source>
</evidence>
<proteinExistence type="predicted"/>
<reference evidence="2" key="1">
    <citation type="submission" date="2022-03" db="EMBL/GenBank/DDBJ databases">
        <authorList>
            <person name="Lindestad O."/>
        </authorList>
    </citation>
    <scope>NUCLEOTIDE SEQUENCE</scope>
</reference>
<evidence type="ECO:0000313" key="2">
    <source>
        <dbReference type="EMBL" id="CAH2208421.1"/>
    </source>
</evidence>
<dbReference type="OrthoDB" id="6901886at2759"/>
<name>A0A8S4QFF8_9NEOP</name>
<evidence type="ECO:0000313" key="3">
    <source>
        <dbReference type="Proteomes" id="UP000838756"/>
    </source>
</evidence>
<feature type="compositionally biased region" description="Polar residues" evidence="1">
    <location>
        <begin position="116"/>
        <end position="140"/>
    </location>
</feature>
<comment type="caution">
    <text evidence="2">The sequence shown here is derived from an EMBL/GenBank/DDBJ whole genome shotgun (WGS) entry which is preliminary data.</text>
</comment>
<gene>
    <name evidence="2" type="primary">jg790</name>
    <name evidence="2" type="ORF">PAEG_LOCUS1037</name>
</gene>
<sequence length="291" mass="32413">MAQKGLESLIRELQKTVVCLSQKVDSLETKVSEQNALITSQLKVITQLKCYTKTLPNIVQSSPDVSGNKALQRPVRQARLKTRVEETAVTRSNATAGSTRRTSIVESYASVAIQPAGSQTKPTPASSAHHPNQISTASSTEVKKVEDLETVIDGDWQKVSKPSRKNRQRAVIRGSGAFDCDLQTVERVKKIHACYFKPDTSEEALKSYMEKKNPCNGYEVKKLTLKHNYYASFMIIVPNSKIEYFMSAANWPARTEVSEWFRRGAGRAVRPLKERALRGPADPETDIGVEE</sequence>
<dbReference type="AlphaFoldDB" id="A0A8S4QFF8"/>
<dbReference type="Proteomes" id="UP000838756">
    <property type="component" value="Unassembled WGS sequence"/>
</dbReference>
<feature type="region of interest" description="Disordered" evidence="1">
    <location>
        <begin position="115"/>
        <end position="140"/>
    </location>
</feature>